<keyword evidence="1 3" id="KW-0808">Transferase</keyword>
<dbReference type="SUPFAM" id="SSF53756">
    <property type="entry name" value="UDP-Glycosyltransferase/glycogen phosphorylase"/>
    <property type="match status" value="1"/>
</dbReference>
<gene>
    <name evidence="3" type="ORF">US86_C0001G0098</name>
</gene>
<evidence type="ECO:0000259" key="2">
    <source>
        <dbReference type="Pfam" id="PF00534"/>
    </source>
</evidence>
<comment type="caution">
    <text evidence="3">The sequence shown here is derived from an EMBL/GenBank/DDBJ whole genome shotgun (WGS) entry which is preliminary data.</text>
</comment>
<evidence type="ECO:0000313" key="3">
    <source>
        <dbReference type="EMBL" id="KKQ67171.1"/>
    </source>
</evidence>
<dbReference type="GO" id="GO:0004378">
    <property type="term" value="F:GDP-Man:Man(1)GlcNAc(2)-PP-Dol alpha-1,3-mannosyltransferase activity"/>
    <property type="evidence" value="ECO:0007669"/>
    <property type="project" value="InterPro"/>
</dbReference>
<evidence type="ECO:0000313" key="4">
    <source>
        <dbReference type="Proteomes" id="UP000034235"/>
    </source>
</evidence>
<proteinExistence type="predicted"/>
<dbReference type="InterPro" id="IPR001296">
    <property type="entry name" value="Glyco_trans_1"/>
</dbReference>
<accession>A0A0G0MQJ1</accession>
<dbReference type="Pfam" id="PF00534">
    <property type="entry name" value="Glycos_transf_1"/>
    <property type="match status" value="1"/>
</dbReference>
<feature type="domain" description="Glycosyl transferase family 1" evidence="2">
    <location>
        <begin position="193"/>
        <end position="338"/>
    </location>
</feature>
<dbReference type="PANTHER" id="PTHR45918">
    <property type="entry name" value="ALPHA-1,3/1,6-MANNOSYLTRANSFERASE ALG2"/>
    <property type="match status" value="1"/>
</dbReference>
<dbReference type="GO" id="GO:0012505">
    <property type="term" value="C:endomembrane system"/>
    <property type="evidence" value="ECO:0007669"/>
    <property type="project" value="TreeGrafter"/>
</dbReference>
<dbReference type="Proteomes" id="UP000034235">
    <property type="component" value="Unassembled WGS sequence"/>
</dbReference>
<evidence type="ECO:0000256" key="1">
    <source>
        <dbReference type="ARBA" id="ARBA00022679"/>
    </source>
</evidence>
<name>A0A0G0MQJ1_9BACT</name>
<organism evidence="3 4">
    <name type="scientific">Candidatus Daviesbacteria bacterium GW2011_GWA2_38_24</name>
    <dbReference type="NCBI Taxonomy" id="1618422"/>
    <lineage>
        <taxon>Bacteria</taxon>
        <taxon>Candidatus Daviesiibacteriota</taxon>
    </lineage>
</organism>
<dbReference type="Gene3D" id="3.40.50.2000">
    <property type="entry name" value="Glycogen Phosphorylase B"/>
    <property type="match status" value="1"/>
</dbReference>
<dbReference type="PANTHER" id="PTHR45918:SF1">
    <property type="entry name" value="ALPHA-1,3_1,6-MANNOSYLTRANSFERASE ALG2"/>
    <property type="match status" value="1"/>
</dbReference>
<protein>
    <submittedName>
        <fullName evidence="3">Glycosyl transferase group 1</fullName>
    </submittedName>
</protein>
<dbReference type="PATRIC" id="fig|1618422.5.peg.101"/>
<dbReference type="InterPro" id="IPR027054">
    <property type="entry name" value="ALG2"/>
</dbReference>
<dbReference type="EMBL" id="LBUP01000001">
    <property type="protein sequence ID" value="KKQ67171.1"/>
    <property type="molecule type" value="Genomic_DNA"/>
</dbReference>
<sequence>MKVALVHDDLVQWGGAERVLHALTGIFPDASIFTSLFDKQHPILKNKFREKHIHTSFLQKIPGKKALYKAFLPLYPLAFEQFDLSSYDLVISHTTRFAKAIITRHDQVHICYCHTPPRFLWNFPSDNLPKMLDPLFNYLRLYDQIISKRINSFIAGSFNAQSRIKKIYGQNAFVLQPFVDFSELEGFENFDGGYFLVISRLNKYKNVDIVVNTFKLKNAKLKIIGIGPEFGKLKQLTDNSQNIEFLGAVSENLRLSLLAGCKALIVAAEEDFGLTPLEAQALGKPVIALKKGGALETVVENETGVFFDTLSVLSLEKALKKFEGMDFKTEKCINNAKRFSKENFVKNLKDILENLGLI</sequence>
<dbReference type="AlphaFoldDB" id="A0A0G0MQJ1"/>
<reference evidence="3 4" key="1">
    <citation type="journal article" date="2015" name="Nature">
        <title>rRNA introns, odd ribosomes, and small enigmatic genomes across a large radiation of phyla.</title>
        <authorList>
            <person name="Brown C.T."/>
            <person name="Hug L.A."/>
            <person name="Thomas B.C."/>
            <person name="Sharon I."/>
            <person name="Castelle C.J."/>
            <person name="Singh A."/>
            <person name="Wilkins M.J."/>
            <person name="Williams K.H."/>
            <person name="Banfield J.F."/>
        </authorList>
    </citation>
    <scope>NUCLEOTIDE SEQUENCE [LARGE SCALE GENOMIC DNA]</scope>
</reference>